<dbReference type="GO" id="GO:0004038">
    <property type="term" value="F:allantoinase activity"/>
    <property type="evidence" value="ECO:0007669"/>
    <property type="project" value="TreeGrafter"/>
</dbReference>
<dbReference type="PROSITE" id="PS00482">
    <property type="entry name" value="DIHYDROOROTASE_1"/>
    <property type="match status" value="1"/>
</dbReference>
<sequence>MRGRTGSLLLFGGRVIDPANGVDRVADVLLADGLVHAVGVGLTAPVGVEAIDVAGLIVTPGFIDSHVHLREPGFEHKETIATGTAAAAAGGFTAVAAMPNTNPPPDEATHVAEAVLRAERDGLVRVYVIGCITRGRHGEQLAPLEALSEAGAIAFSDDGDPVEDEALMRDALRIASRIGRPLFPHEEFRAISAGGCMHDGDVARRLGVKGMPPAAEDDMIARDIDLVRDTGGVLHIAHISTAGTVDLVRAAKADGLPVTCEVLPHHFLLTDDEVERQGSAAKMAPPLRSTTDVEAMRVGLSDGTIDTIATDHAPHTVQEKAESLADAPFGIVGLETAVGLSITTLVEGGWLDLPTLVEKWSWAPARILNLPGGRLSPGEVGDVTVLDPQRRWTVDPGDFRSMATNTPFTGFDLVGRAVATIVGGRIVYRDDTLGPIT</sequence>
<evidence type="ECO:0000313" key="6">
    <source>
        <dbReference type="EMBL" id="SVB19732.1"/>
    </source>
</evidence>
<dbReference type="SUPFAM" id="SSF51556">
    <property type="entry name" value="Metallo-dependent hydrolases"/>
    <property type="match status" value="1"/>
</dbReference>
<dbReference type="InterPro" id="IPR004722">
    <property type="entry name" value="DHOase"/>
</dbReference>
<dbReference type="GO" id="GO:0006145">
    <property type="term" value="P:purine nucleobase catabolic process"/>
    <property type="evidence" value="ECO:0007669"/>
    <property type="project" value="TreeGrafter"/>
</dbReference>
<name>A0A382C1U1_9ZZZZ</name>
<dbReference type="GO" id="GO:0046872">
    <property type="term" value="F:metal ion binding"/>
    <property type="evidence" value="ECO:0007669"/>
    <property type="project" value="UniProtKB-KW"/>
</dbReference>
<dbReference type="GO" id="GO:0006221">
    <property type="term" value="P:pyrimidine nucleotide biosynthetic process"/>
    <property type="evidence" value="ECO:0007669"/>
    <property type="project" value="UniProtKB-KW"/>
</dbReference>
<keyword evidence="4" id="KW-0665">Pyrimidine biosynthesis</keyword>
<dbReference type="InterPro" id="IPR050138">
    <property type="entry name" value="DHOase/Allantoinase_Hydrolase"/>
</dbReference>
<dbReference type="HAMAP" id="MF_00220_B">
    <property type="entry name" value="PyrC_classI_B"/>
    <property type="match status" value="1"/>
</dbReference>
<comment type="cofactor">
    <cofactor evidence="1">
        <name>Zn(2+)</name>
        <dbReference type="ChEBI" id="CHEBI:29105"/>
    </cofactor>
</comment>
<protein>
    <recommendedName>
        <fullName evidence="5">Dihydroorotase catalytic domain-containing protein</fullName>
    </recommendedName>
</protein>
<evidence type="ECO:0000256" key="3">
    <source>
        <dbReference type="ARBA" id="ARBA00022801"/>
    </source>
</evidence>
<dbReference type="InterPro" id="IPR002195">
    <property type="entry name" value="Dihydroorotase_CS"/>
</dbReference>
<reference evidence="6" key="1">
    <citation type="submission" date="2018-05" db="EMBL/GenBank/DDBJ databases">
        <authorList>
            <person name="Lanie J.A."/>
            <person name="Ng W.-L."/>
            <person name="Kazmierczak K.M."/>
            <person name="Andrzejewski T.M."/>
            <person name="Davidsen T.M."/>
            <person name="Wayne K.J."/>
            <person name="Tettelin H."/>
            <person name="Glass J.I."/>
            <person name="Rusch D."/>
            <person name="Podicherti R."/>
            <person name="Tsui H.-C.T."/>
            <person name="Winkler M.E."/>
        </authorList>
    </citation>
    <scope>NUCLEOTIDE SEQUENCE</scope>
</reference>
<gene>
    <name evidence="6" type="ORF">METZ01_LOCUS172586</name>
</gene>
<dbReference type="NCBIfam" id="TIGR00857">
    <property type="entry name" value="pyrC_multi"/>
    <property type="match status" value="1"/>
</dbReference>
<dbReference type="Gene3D" id="3.20.20.140">
    <property type="entry name" value="Metal-dependent hydrolases"/>
    <property type="match status" value="1"/>
</dbReference>
<keyword evidence="2" id="KW-0479">Metal-binding</keyword>
<dbReference type="PANTHER" id="PTHR43668:SF2">
    <property type="entry name" value="ALLANTOINASE"/>
    <property type="match status" value="1"/>
</dbReference>
<dbReference type="GO" id="GO:0005737">
    <property type="term" value="C:cytoplasm"/>
    <property type="evidence" value="ECO:0007669"/>
    <property type="project" value="TreeGrafter"/>
</dbReference>
<dbReference type="EMBL" id="UINC01032298">
    <property type="protein sequence ID" value="SVB19732.1"/>
    <property type="molecule type" value="Genomic_DNA"/>
</dbReference>
<dbReference type="PROSITE" id="PS00483">
    <property type="entry name" value="DIHYDROOROTASE_2"/>
    <property type="match status" value="1"/>
</dbReference>
<accession>A0A382C1U1</accession>
<dbReference type="InterPro" id="IPR032466">
    <property type="entry name" value="Metal_Hydrolase"/>
</dbReference>
<dbReference type="Gene3D" id="2.30.40.10">
    <property type="entry name" value="Urease, subunit C, domain 1"/>
    <property type="match status" value="1"/>
</dbReference>
<dbReference type="AlphaFoldDB" id="A0A382C1U1"/>
<dbReference type="PANTHER" id="PTHR43668">
    <property type="entry name" value="ALLANTOINASE"/>
    <property type="match status" value="1"/>
</dbReference>
<keyword evidence="3" id="KW-0378">Hydrolase</keyword>
<organism evidence="6">
    <name type="scientific">marine metagenome</name>
    <dbReference type="NCBI Taxonomy" id="408172"/>
    <lineage>
        <taxon>unclassified sequences</taxon>
        <taxon>metagenomes</taxon>
        <taxon>ecological metagenomes</taxon>
    </lineage>
</organism>
<feature type="domain" description="Dihydroorotase catalytic" evidence="5">
    <location>
        <begin position="57"/>
        <end position="241"/>
    </location>
</feature>
<proteinExistence type="inferred from homology"/>
<evidence type="ECO:0000256" key="4">
    <source>
        <dbReference type="ARBA" id="ARBA00022975"/>
    </source>
</evidence>
<dbReference type="InterPro" id="IPR024403">
    <property type="entry name" value="DHOase_cat"/>
</dbReference>
<evidence type="ECO:0000259" key="5">
    <source>
        <dbReference type="Pfam" id="PF12890"/>
    </source>
</evidence>
<dbReference type="SUPFAM" id="SSF51338">
    <property type="entry name" value="Composite domain of metallo-dependent hydrolases"/>
    <property type="match status" value="1"/>
</dbReference>
<evidence type="ECO:0000256" key="2">
    <source>
        <dbReference type="ARBA" id="ARBA00022723"/>
    </source>
</evidence>
<evidence type="ECO:0000256" key="1">
    <source>
        <dbReference type="ARBA" id="ARBA00001947"/>
    </source>
</evidence>
<dbReference type="GO" id="GO:0004151">
    <property type="term" value="F:dihydroorotase activity"/>
    <property type="evidence" value="ECO:0007669"/>
    <property type="project" value="InterPro"/>
</dbReference>
<dbReference type="Pfam" id="PF12890">
    <property type="entry name" value="DHOase"/>
    <property type="match status" value="1"/>
</dbReference>
<dbReference type="CDD" id="cd01317">
    <property type="entry name" value="DHOase_IIa"/>
    <property type="match status" value="1"/>
</dbReference>
<dbReference type="InterPro" id="IPR011059">
    <property type="entry name" value="Metal-dep_hydrolase_composite"/>
</dbReference>